<evidence type="ECO:0000256" key="3">
    <source>
        <dbReference type="ARBA" id="ARBA00023163"/>
    </source>
</evidence>
<dbReference type="SUPFAM" id="SSF51215">
    <property type="entry name" value="Regulatory protein AraC"/>
    <property type="match status" value="1"/>
</dbReference>
<feature type="domain" description="HTH araC/xylS-type" evidence="4">
    <location>
        <begin position="188"/>
        <end position="285"/>
    </location>
</feature>
<dbReference type="PRINTS" id="PR00032">
    <property type="entry name" value="HTHARAC"/>
</dbReference>
<dbReference type="PANTHER" id="PTHR43280:SF34">
    <property type="entry name" value="ARAC-FAMILY TRANSCRIPTIONAL REGULATOR"/>
    <property type="match status" value="1"/>
</dbReference>
<dbReference type="Pfam" id="PF07883">
    <property type="entry name" value="Cupin_2"/>
    <property type="match status" value="1"/>
</dbReference>
<dbReference type="Pfam" id="PF12833">
    <property type="entry name" value="HTH_18"/>
    <property type="match status" value="1"/>
</dbReference>
<dbReference type="AlphaFoldDB" id="A0A1I0D714"/>
<dbReference type="PROSITE" id="PS01124">
    <property type="entry name" value="HTH_ARAC_FAMILY_2"/>
    <property type="match status" value="1"/>
</dbReference>
<accession>A0A1I0D714</accession>
<dbReference type="InterPro" id="IPR020449">
    <property type="entry name" value="Tscrpt_reg_AraC-type_HTH"/>
</dbReference>
<dbReference type="STRING" id="29364.SAMN04487772_11331"/>
<dbReference type="SUPFAM" id="SSF46689">
    <property type="entry name" value="Homeodomain-like"/>
    <property type="match status" value="2"/>
</dbReference>
<name>A0A1I0D714_9FIRM</name>
<dbReference type="GO" id="GO:0003700">
    <property type="term" value="F:DNA-binding transcription factor activity"/>
    <property type="evidence" value="ECO:0007669"/>
    <property type="project" value="InterPro"/>
</dbReference>
<keyword evidence="1" id="KW-0805">Transcription regulation</keyword>
<dbReference type="Gene3D" id="1.10.10.60">
    <property type="entry name" value="Homeodomain-like"/>
    <property type="match status" value="2"/>
</dbReference>
<evidence type="ECO:0000256" key="2">
    <source>
        <dbReference type="ARBA" id="ARBA00023125"/>
    </source>
</evidence>
<evidence type="ECO:0000256" key="1">
    <source>
        <dbReference type="ARBA" id="ARBA00023015"/>
    </source>
</evidence>
<evidence type="ECO:0000259" key="4">
    <source>
        <dbReference type="PROSITE" id="PS01124"/>
    </source>
</evidence>
<dbReference type="InterPro" id="IPR037923">
    <property type="entry name" value="HTH-like"/>
</dbReference>
<dbReference type="Proteomes" id="UP000199800">
    <property type="component" value="Unassembled WGS sequence"/>
</dbReference>
<dbReference type="RefSeq" id="WP_092478015.1">
    <property type="nucleotide sequence ID" value="NZ_FOHN01000013.1"/>
</dbReference>
<dbReference type="OrthoDB" id="9782503at2"/>
<organism evidence="5 6">
    <name type="scientific">[Clostridium] polysaccharolyticum</name>
    <dbReference type="NCBI Taxonomy" id="29364"/>
    <lineage>
        <taxon>Bacteria</taxon>
        <taxon>Bacillati</taxon>
        <taxon>Bacillota</taxon>
        <taxon>Clostridia</taxon>
        <taxon>Lachnospirales</taxon>
        <taxon>Lachnospiraceae</taxon>
    </lineage>
</organism>
<keyword evidence="6" id="KW-1185">Reference proteome</keyword>
<dbReference type="InterPro" id="IPR014710">
    <property type="entry name" value="RmlC-like_jellyroll"/>
</dbReference>
<proteinExistence type="predicted"/>
<dbReference type="SMART" id="SM00342">
    <property type="entry name" value="HTH_ARAC"/>
    <property type="match status" value="1"/>
</dbReference>
<dbReference type="InterPro" id="IPR009057">
    <property type="entry name" value="Homeodomain-like_sf"/>
</dbReference>
<evidence type="ECO:0000313" key="6">
    <source>
        <dbReference type="Proteomes" id="UP000199800"/>
    </source>
</evidence>
<keyword evidence="3" id="KW-0804">Transcription</keyword>
<sequence>MKKNYKTKFHQRQYMLSKDFEIYYYEDNAPSAVKEHIHNYYEFYFFLEGDVSIMIENKLYPINVGDILLIPPNVKHYPIIHSHKTPYRRFVFWISTEYCNTLLSQSPDYVFLMQHACVKKEYIFHNDIFAFNIIQSKVFRLIEEMNGDRFGRNAQISICVNDLILHLNRIAHEKMYRKNYLEETSLYQGLLSYIEEHLDENLTLEQFAIKFYVSKYYISHIFKNNMGISLHQYITKKRLYACKNAICANMSITQAYLMFGFGDYSSFYRAFKKEFGISPKEFREIHITKETLSSLGT</sequence>
<evidence type="ECO:0000313" key="5">
    <source>
        <dbReference type="EMBL" id="SET27999.1"/>
    </source>
</evidence>
<dbReference type="EMBL" id="FOHN01000013">
    <property type="protein sequence ID" value="SET27999.1"/>
    <property type="molecule type" value="Genomic_DNA"/>
</dbReference>
<dbReference type="PANTHER" id="PTHR43280">
    <property type="entry name" value="ARAC-FAMILY TRANSCRIPTIONAL REGULATOR"/>
    <property type="match status" value="1"/>
</dbReference>
<dbReference type="InterPro" id="IPR013096">
    <property type="entry name" value="Cupin_2"/>
</dbReference>
<reference evidence="5 6" key="1">
    <citation type="submission" date="2016-10" db="EMBL/GenBank/DDBJ databases">
        <authorList>
            <person name="de Groot N.N."/>
        </authorList>
    </citation>
    <scope>NUCLEOTIDE SEQUENCE [LARGE SCALE GENOMIC DNA]</scope>
    <source>
        <strain evidence="5 6">DSM 1801</strain>
    </source>
</reference>
<dbReference type="GO" id="GO:0043565">
    <property type="term" value="F:sequence-specific DNA binding"/>
    <property type="evidence" value="ECO:0007669"/>
    <property type="project" value="InterPro"/>
</dbReference>
<protein>
    <submittedName>
        <fullName evidence="5">AraC-type DNA-binding protein</fullName>
    </submittedName>
</protein>
<dbReference type="Gene3D" id="2.60.120.10">
    <property type="entry name" value="Jelly Rolls"/>
    <property type="match status" value="1"/>
</dbReference>
<gene>
    <name evidence="5" type="ORF">SAMN04487772_11331</name>
</gene>
<keyword evidence="2 5" id="KW-0238">DNA-binding</keyword>
<dbReference type="InterPro" id="IPR018060">
    <property type="entry name" value="HTH_AraC"/>
</dbReference>